<dbReference type="GO" id="GO:0051539">
    <property type="term" value="F:4 iron, 4 sulfur cluster binding"/>
    <property type="evidence" value="ECO:0007669"/>
    <property type="project" value="UniProtKB-KW"/>
</dbReference>
<reference evidence="11" key="1">
    <citation type="submission" date="2015-07" db="EMBL/GenBank/DDBJ databases">
        <title>Complete Genome of Thermincola ferriacetica strain Z-0001T.</title>
        <authorList>
            <person name="Lusk B."/>
            <person name="Badalamenti J.P."/>
            <person name="Parameswaran P."/>
            <person name="Bond D.R."/>
            <person name="Torres C.I."/>
        </authorList>
    </citation>
    <scope>NUCLEOTIDE SEQUENCE [LARGE SCALE GENOMIC DNA]</scope>
    <source>
        <strain evidence="11">Z-0001</strain>
    </source>
</reference>
<evidence type="ECO:0000256" key="7">
    <source>
        <dbReference type="ARBA" id="ARBA00023002"/>
    </source>
</evidence>
<dbReference type="Pfam" id="PF01568">
    <property type="entry name" value="Molydop_binding"/>
    <property type="match status" value="1"/>
</dbReference>
<dbReference type="GO" id="GO:0008863">
    <property type="term" value="F:formate dehydrogenase (NAD+) activity"/>
    <property type="evidence" value="ECO:0007669"/>
    <property type="project" value="InterPro"/>
</dbReference>
<dbReference type="GO" id="GO:0043546">
    <property type="term" value="F:molybdopterin cofactor binding"/>
    <property type="evidence" value="ECO:0007669"/>
    <property type="project" value="InterPro"/>
</dbReference>
<dbReference type="CDD" id="cd02792">
    <property type="entry name" value="MopB_CT_Formate-Dh-Na-like"/>
    <property type="match status" value="1"/>
</dbReference>
<name>A0A0L6VZF2_9FIRM</name>
<comment type="similarity">
    <text evidence="3">Belongs to the prokaryotic molybdopterin-containing oxidoreductase family.</text>
</comment>
<dbReference type="EMBL" id="LGTE01000023">
    <property type="protein sequence ID" value="KNZ68702.1"/>
    <property type="molecule type" value="Genomic_DNA"/>
</dbReference>
<evidence type="ECO:0000256" key="6">
    <source>
        <dbReference type="ARBA" id="ARBA00022764"/>
    </source>
</evidence>
<keyword evidence="5" id="KW-0479">Metal-binding</keyword>
<sequence length="801" mass="89933">MTNHWIDLRNTDCALILGSNAAENHPVSFKWLTHARENRGAKIIHVDPRFTRTSAKADIYAPLRSGTDIAFVGGMINYILENDLYFKDYVVNYTNAAYIVDDGFDFKDGLFSGYDAEKKKYNQDTWVYKTGPDGKPLKDMTLQHPRCVFQLLKKHYARYDVDTVVKVTGTPKDKYLEICKTYAATGRPDKAGTIMYAMGTTQHTVGSQNVRIYAILQLLLGNIGIPGGGVQALRGESNVQGSTDYGLLFHILPGYIATPSASPEHATLKAFLEKETPKAGFKVNTPKWVVSYLKAMWGPAATPANEFAYHYLPKRDPDKNYSHIALFEAMYRGEIKGAMLWGQNPVVGGPNSSREKEALKRLDWMVAVDLFPTETMHFWTREAGEDPAAIKTEVFVLPACSSYEKEGSIASSGRWIQWRWKATAPVGEAKADLEIMHLLATKLKEAYAGSARPEDAPIRDLFWDYGHGEEIDIDKVVREINGYDVKTKKQVNNFLDLKDDGTTCCGNWIMSGVYPEEGNLAKRRNTVDKTGIGQFLEWAWAWPLNRRILYNRASADLTGKPWSADKAVIWWDPTAIDPKTGKPGKWVGKDVPDFKATCPPTGSDFPFVGNQPFIMLDDGVAGLFAKKGMKEGPFPEHYEPWESPVRNIINPVQVNPVVKVWNPDEQSVPGRFPYVATTYRVSEHWQTGAMTRNQPWQCELVPEMFVEMSKALANQLGIANGEWVIVENMRGRIKAKAMVTERFQPIEINGKKVHQVGLPWHFGFKGFAKGAIANELTPHIGDGNTMIPEYKAFLVNIRRAK</sequence>
<evidence type="ECO:0000313" key="10">
    <source>
        <dbReference type="EMBL" id="KNZ68702.1"/>
    </source>
</evidence>
<dbReference type="Gene3D" id="3.40.228.10">
    <property type="entry name" value="Dimethylsulfoxide Reductase, domain 2"/>
    <property type="match status" value="2"/>
</dbReference>
<keyword evidence="6" id="KW-0574">Periplasm</keyword>
<dbReference type="SUPFAM" id="SSF50692">
    <property type="entry name" value="ADC-like"/>
    <property type="match status" value="1"/>
</dbReference>
<dbReference type="SUPFAM" id="SSF53706">
    <property type="entry name" value="Formate dehydrogenase/DMSO reductase, domains 1-3"/>
    <property type="match status" value="1"/>
</dbReference>
<dbReference type="GO" id="GO:0030313">
    <property type="term" value="C:cell envelope"/>
    <property type="evidence" value="ECO:0007669"/>
    <property type="project" value="UniProtKB-SubCell"/>
</dbReference>
<keyword evidence="4" id="KW-0004">4Fe-4S</keyword>
<dbReference type="Gene3D" id="2.40.40.20">
    <property type="match status" value="1"/>
</dbReference>
<evidence type="ECO:0000313" key="11">
    <source>
        <dbReference type="Proteomes" id="UP000037175"/>
    </source>
</evidence>
<evidence type="ECO:0000256" key="1">
    <source>
        <dbReference type="ARBA" id="ARBA00001966"/>
    </source>
</evidence>
<evidence type="ECO:0000256" key="2">
    <source>
        <dbReference type="ARBA" id="ARBA00004196"/>
    </source>
</evidence>
<dbReference type="InterPro" id="IPR006656">
    <property type="entry name" value="Mopterin_OxRdtase"/>
</dbReference>
<comment type="cofactor">
    <cofactor evidence="1">
        <name>[4Fe-4S] cluster</name>
        <dbReference type="ChEBI" id="CHEBI:49883"/>
    </cofactor>
</comment>
<dbReference type="AlphaFoldDB" id="A0A0L6VZF2"/>
<dbReference type="GO" id="GO:0009061">
    <property type="term" value="P:anaerobic respiration"/>
    <property type="evidence" value="ECO:0007669"/>
    <property type="project" value="TreeGrafter"/>
</dbReference>
<evidence type="ECO:0000259" key="8">
    <source>
        <dbReference type="Pfam" id="PF00384"/>
    </source>
</evidence>
<dbReference type="GO" id="GO:0047111">
    <property type="term" value="F:formate dehydrogenase (cytochrome-c-553) activity"/>
    <property type="evidence" value="ECO:0007669"/>
    <property type="project" value="InterPro"/>
</dbReference>
<keyword evidence="7" id="KW-0560">Oxidoreductase</keyword>
<comment type="caution">
    <text evidence="10">The sequence shown here is derived from an EMBL/GenBank/DDBJ whole genome shotgun (WGS) entry which is preliminary data.</text>
</comment>
<keyword evidence="4" id="KW-0411">Iron-sulfur</keyword>
<dbReference type="InterPro" id="IPR006657">
    <property type="entry name" value="MoPterin_dinucl-bd_dom"/>
</dbReference>
<organism evidence="10 11">
    <name type="scientific">Thermincola ferriacetica</name>
    <dbReference type="NCBI Taxonomy" id="281456"/>
    <lineage>
        <taxon>Bacteria</taxon>
        <taxon>Bacillati</taxon>
        <taxon>Bacillota</taxon>
        <taxon>Clostridia</taxon>
        <taxon>Eubacteriales</taxon>
        <taxon>Thermincolaceae</taxon>
        <taxon>Thermincola</taxon>
    </lineage>
</organism>
<dbReference type="Proteomes" id="UP000037175">
    <property type="component" value="Unassembled WGS sequence"/>
</dbReference>
<gene>
    <name evidence="10" type="ORF">Tfer_2696</name>
</gene>
<accession>A0A0L6VZF2</accession>
<evidence type="ECO:0000256" key="4">
    <source>
        <dbReference type="ARBA" id="ARBA00022485"/>
    </source>
</evidence>
<comment type="subcellular location">
    <subcellularLocation>
        <location evidence="2">Cell envelope</location>
    </subcellularLocation>
</comment>
<dbReference type="Gene3D" id="3.40.50.740">
    <property type="match status" value="1"/>
</dbReference>
<feature type="domain" description="Molybdopterin oxidoreductase" evidence="8">
    <location>
        <begin position="2"/>
        <end position="441"/>
    </location>
</feature>
<dbReference type="PROSITE" id="PS00932">
    <property type="entry name" value="MOLYBDOPTERIN_PROK_3"/>
    <property type="match status" value="1"/>
</dbReference>
<dbReference type="PANTHER" id="PTHR43598:SF1">
    <property type="entry name" value="FORMATE DEHYDROGENASE-O MAJOR SUBUNIT"/>
    <property type="match status" value="1"/>
</dbReference>
<dbReference type="InterPro" id="IPR009010">
    <property type="entry name" value="Asp_de-COase-like_dom_sf"/>
</dbReference>
<dbReference type="GO" id="GO:0009055">
    <property type="term" value="F:electron transfer activity"/>
    <property type="evidence" value="ECO:0007669"/>
    <property type="project" value="InterPro"/>
</dbReference>
<dbReference type="PANTHER" id="PTHR43598">
    <property type="entry name" value="TUNGSTEN-CONTAINING FORMYLMETHANOFURAN DEHYDROGENASE 2 SUBUNIT B"/>
    <property type="match status" value="1"/>
</dbReference>
<dbReference type="PATRIC" id="fig|281456.6.peg.2809"/>
<evidence type="ECO:0000259" key="9">
    <source>
        <dbReference type="Pfam" id="PF01568"/>
    </source>
</evidence>
<keyword evidence="11" id="KW-1185">Reference proteome</keyword>
<evidence type="ECO:0000256" key="3">
    <source>
        <dbReference type="ARBA" id="ARBA00010312"/>
    </source>
</evidence>
<dbReference type="InterPro" id="IPR006443">
    <property type="entry name" value="Formate-DH-alph_fdnG"/>
</dbReference>
<dbReference type="NCBIfam" id="TIGR01553">
    <property type="entry name" value="formate-DH-alph"/>
    <property type="match status" value="1"/>
</dbReference>
<protein>
    <submittedName>
        <fullName evidence="10">Formate dehydrogenase subunit alpha</fullName>
    </submittedName>
</protein>
<keyword evidence="4" id="KW-0408">Iron</keyword>
<dbReference type="Pfam" id="PF00384">
    <property type="entry name" value="Molybdopterin"/>
    <property type="match status" value="1"/>
</dbReference>
<proteinExistence type="inferred from homology"/>
<evidence type="ECO:0000256" key="5">
    <source>
        <dbReference type="ARBA" id="ARBA00022723"/>
    </source>
</evidence>
<dbReference type="GO" id="GO:0030151">
    <property type="term" value="F:molybdenum ion binding"/>
    <property type="evidence" value="ECO:0007669"/>
    <property type="project" value="TreeGrafter"/>
</dbReference>
<feature type="domain" description="Molybdopterin dinucleotide-binding" evidence="9">
    <location>
        <begin position="675"/>
        <end position="793"/>
    </location>
</feature>
<dbReference type="InterPro" id="IPR006655">
    <property type="entry name" value="Mopterin_OxRdtase_prok_CS"/>
</dbReference>